<organism evidence="2 3">
    <name type="scientific">Marinobacter segnicrescens</name>
    <dbReference type="NCBI Taxonomy" id="430453"/>
    <lineage>
        <taxon>Bacteria</taxon>
        <taxon>Pseudomonadati</taxon>
        <taxon>Pseudomonadota</taxon>
        <taxon>Gammaproteobacteria</taxon>
        <taxon>Pseudomonadales</taxon>
        <taxon>Marinobacteraceae</taxon>
        <taxon>Marinobacter</taxon>
    </lineage>
</organism>
<name>A0A1I0IDJ4_9GAMM</name>
<dbReference type="AlphaFoldDB" id="A0A1I0IDJ4"/>
<dbReference type="Proteomes" id="UP000198762">
    <property type="component" value="Unassembled WGS sequence"/>
</dbReference>
<dbReference type="RefSeq" id="WP_091855263.1">
    <property type="nucleotide sequence ID" value="NZ_FOHZ01000053.1"/>
</dbReference>
<feature type="transmembrane region" description="Helical" evidence="1">
    <location>
        <begin position="100"/>
        <end position="122"/>
    </location>
</feature>
<reference evidence="3" key="1">
    <citation type="submission" date="2016-10" db="EMBL/GenBank/DDBJ databases">
        <authorList>
            <person name="Varghese N."/>
            <person name="Submissions S."/>
        </authorList>
    </citation>
    <scope>NUCLEOTIDE SEQUENCE [LARGE SCALE GENOMIC DNA]</scope>
    <source>
        <strain evidence="3">CGMCC 1.6489</strain>
    </source>
</reference>
<protein>
    <submittedName>
        <fullName evidence="2">Uncharacterized protein</fullName>
    </submittedName>
</protein>
<feature type="transmembrane region" description="Helical" evidence="1">
    <location>
        <begin position="6"/>
        <end position="29"/>
    </location>
</feature>
<evidence type="ECO:0000313" key="3">
    <source>
        <dbReference type="Proteomes" id="UP000198762"/>
    </source>
</evidence>
<evidence type="ECO:0000256" key="1">
    <source>
        <dbReference type="SAM" id="Phobius"/>
    </source>
</evidence>
<evidence type="ECO:0000313" key="2">
    <source>
        <dbReference type="EMBL" id="SET94001.1"/>
    </source>
</evidence>
<accession>A0A1I0IDJ4</accession>
<dbReference type="EMBL" id="FOHZ01000053">
    <property type="protein sequence ID" value="SET94001.1"/>
    <property type="molecule type" value="Genomic_DNA"/>
</dbReference>
<dbReference type="STRING" id="430453.SAMN04487962_1532"/>
<keyword evidence="3" id="KW-1185">Reference proteome</keyword>
<gene>
    <name evidence="2" type="ORF">SAMN04487962_1532</name>
</gene>
<proteinExistence type="predicted"/>
<keyword evidence="1" id="KW-0812">Transmembrane</keyword>
<keyword evidence="1" id="KW-1133">Transmembrane helix</keyword>
<sequence length="123" mass="14140">MTFSTLLGICFLFILIGWVLFVLFGQITVRTLRKNPETRDKLGLDFASGWDIFNVAGAMCRPHWLSERLRRSTLSFTAADERPIYENTNWFDRLLGRTMFIMMMGAVAVMLVLILLNFIGLVD</sequence>
<keyword evidence="1" id="KW-0472">Membrane</keyword>